<accession>A0AAD7IDF4</accession>
<reference evidence="3" key="1">
    <citation type="submission" date="2023-03" db="EMBL/GenBank/DDBJ databases">
        <title>Massive genome expansion in bonnet fungi (Mycena s.s.) driven by repeated elements and novel gene families across ecological guilds.</title>
        <authorList>
            <consortium name="Lawrence Berkeley National Laboratory"/>
            <person name="Harder C.B."/>
            <person name="Miyauchi S."/>
            <person name="Viragh M."/>
            <person name="Kuo A."/>
            <person name="Thoen E."/>
            <person name="Andreopoulos B."/>
            <person name="Lu D."/>
            <person name="Skrede I."/>
            <person name="Drula E."/>
            <person name="Henrissat B."/>
            <person name="Morin E."/>
            <person name="Kohler A."/>
            <person name="Barry K."/>
            <person name="LaButti K."/>
            <person name="Morin E."/>
            <person name="Salamov A."/>
            <person name="Lipzen A."/>
            <person name="Mereny Z."/>
            <person name="Hegedus B."/>
            <person name="Baldrian P."/>
            <person name="Stursova M."/>
            <person name="Weitz H."/>
            <person name="Taylor A."/>
            <person name="Grigoriev I.V."/>
            <person name="Nagy L.G."/>
            <person name="Martin F."/>
            <person name="Kauserud H."/>
        </authorList>
    </citation>
    <scope>NUCLEOTIDE SEQUENCE</scope>
    <source>
        <strain evidence="3">CBHHK182m</strain>
    </source>
</reference>
<feature type="signal peptide" evidence="2">
    <location>
        <begin position="1"/>
        <end position="26"/>
    </location>
</feature>
<feature type="region of interest" description="Disordered" evidence="1">
    <location>
        <begin position="629"/>
        <end position="652"/>
    </location>
</feature>
<feature type="compositionally biased region" description="Acidic residues" evidence="1">
    <location>
        <begin position="397"/>
        <end position="410"/>
    </location>
</feature>
<feature type="region of interest" description="Disordered" evidence="1">
    <location>
        <begin position="397"/>
        <end position="419"/>
    </location>
</feature>
<evidence type="ECO:0000313" key="4">
    <source>
        <dbReference type="Proteomes" id="UP001215598"/>
    </source>
</evidence>
<proteinExistence type="predicted"/>
<protein>
    <submittedName>
        <fullName evidence="3">Uncharacterized protein</fullName>
    </submittedName>
</protein>
<feature type="compositionally biased region" description="Low complexity" evidence="1">
    <location>
        <begin position="475"/>
        <end position="487"/>
    </location>
</feature>
<evidence type="ECO:0000256" key="1">
    <source>
        <dbReference type="SAM" id="MobiDB-lite"/>
    </source>
</evidence>
<name>A0AAD7IDF4_9AGAR</name>
<keyword evidence="4" id="KW-1185">Reference proteome</keyword>
<organism evidence="3 4">
    <name type="scientific">Mycena metata</name>
    <dbReference type="NCBI Taxonomy" id="1033252"/>
    <lineage>
        <taxon>Eukaryota</taxon>
        <taxon>Fungi</taxon>
        <taxon>Dikarya</taxon>
        <taxon>Basidiomycota</taxon>
        <taxon>Agaricomycotina</taxon>
        <taxon>Agaricomycetes</taxon>
        <taxon>Agaricomycetidae</taxon>
        <taxon>Agaricales</taxon>
        <taxon>Marasmiineae</taxon>
        <taxon>Mycenaceae</taxon>
        <taxon>Mycena</taxon>
    </lineage>
</organism>
<feature type="chain" id="PRO_5042215010" evidence="2">
    <location>
        <begin position="27"/>
        <end position="652"/>
    </location>
</feature>
<dbReference type="EMBL" id="JARKIB010000102">
    <property type="protein sequence ID" value="KAJ7740594.1"/>
    <property type="molecule type" value="Genomic_DNA"/>
</dbReference>
<comment type="caution">
    <text evidence="3">The sequence shown here is derived from an EMBL/GenBank/DDBJ whole genome shotgun (WGS) entry which is preliminary data.</text>
</comment>
<feature type="region of interest" description="Disordered" evidence="1">
    <location>
        <begin position="588"/>
        <end position="608"/>
    </location>
</feature>
<sequence>MLLAIILKTLVAALVPLTNLWRESSAQPLAIVTGQWWAENIALHEIAAVKTWLVPAAWHEDWVKNLESRSFNDGPHLEPSLPGYLLFTPPPPLPTCAAPVLPSRSSATPPTSTPFSPPESSLQFQCRTKLMVPFGGNKSLRPHCAVLILPSPTCPVTVRSPEIPSRVRVSSIESQAPSLLAVTTPFQSTFMSSQESSASPLRGSGDTLLLNFALKANGVTFAELPILFRRLEARVWIALFKTVSRPDTTTEPIAQPEVNDTTIHQPLVVQDRPHTLSDLAIGVGLTLPEAFVPSTTTTPGPSALNAPVALELEADAGAAGAEDVAVGGGPNGEVDADKPADAQEGVLAGTDACAEVLPLLDLPGPLDAEVIFAALGWTALGAPAPPASPATVELGGIEEEEEGEGEEEEEGKVVSDEDGKQVFRTSVAALLVEIEEHKDISSPSPLRAPALAPSSSESALWAAPPTPPTPSPYRLASLPAAATSSAPSSPPTPCPQPIKRTTTAARAAESPSPPFAPLPTAMSVSELGPVPTSAAEGSVLRPPRLAASERVASTSATALERPVWGPSSVVMGEAQGAGGVPDRREMLKEELGNKSPGTQAASHRDLAYANPTVSELELSYAVHRERCPPLEHSTRPAGIPLAAESVDEGECL</sequence>
<feature type="region of interest" description="Disordered" evidence="1">
    <location>
        <begin position="458"/>
        <end position="541"/>
    </location>
</feature>
<evidence type="ECO:0000313" key="3">
    <source>
        <dbReference type="EMBL" id="KAJ7740594.1"/>
    </source>
</evidence>
<dbReference type="Proteomes" id="UP001215598">
    <property type="component" value="Unassembled WGS sequence"/>
</dbReference>
<evidence type="ECO:0000256" key="2">
    <source>
        <dbReference type="SAM" id="SignalP"/>
    </source>
</evidence>
<keyword evidence="2" id="KW-0732">Signal</keyword>
<gene>
    <name evidence="3" type="ORF">B0H16DRAFT_1890758</name>
</gene>
<dbReference type="AlphaFoldDB" id="A0AAD7IDF4"/>